<sequence length="220" mass="23633">MSVLASWNPLFPRQPPLAHNAATRSTAAPHLTAPLCAVPANVTCCPRWSHTDIAGIQGAYHALRSACAAALNDATDALQLACPFLQRSKIWLSQSQFLESIRTSLDSEWERAASSPPRLSYISVALIHAAPTYLTRYLKELVPGAHNLLHLTVHLLIKFDSPDGTSPDAAVAADDNSSASSPAQVQLSHLRDVEPCLRLARIEALLQALVPSRPPAMNGV</sequence>
<name>A0AAD7N9H8_9AGAR</name>
<evidence type="ECO:0000313" key="2">
    <source>
        <dbReference type="Proteomes" id="UP001215280"/>
    </source>
</evidence>
<dbReference type="Proteomes" id="UP001215280">
    <property type="component" value="Unassembled WGS sequence"/>
</dbReference>
<keyword evidence="2" id="KW-1185">Reference proteome</keyword>
<proteinExistence type="predicted"/>
<gene>
    <name evidence="1" type="ORF">DFH07DRAFT_961132</name>
</gene>
<dbReference type="EMBL" id="JARJLG010000080">
    <property type="protein sequence ID" value="KAJ7750920.1"/>
    <property type="molecule type" value="Genomic_DNA"/>
</dbReference>
<dbReference type="AlphaFoldDB" id="A0AAD7N9H8"/>
<protein>
    <submittedName>
        <fullName evidence="1">Uncharacterized protein</fullName>
    </submittedName>
</protein>
<accession>A0AAD7N9H8</accession>
<organism evidence="1 2">
    <name type="scientific">Mycena maculata</name>
    <dbReference type="NCBI Taxonomy" id="230809"/>
    <lineage>
        <taxon>Eukaryota</taxon>
        <taxon>Fungi</taxon>
        <taxon>Dikarya</taxon>
        <taxon>Basidiomycota</taxon>
        <taxon>Agaricomycotina</taxon>
        <taxon>Agaricomycetes</taxon>
        <taxon>Agaricomycetidae</taxon>
        <taxon>Agaricales</taxon>
        <taxon>Marasmiineae</taxon>
        <taxon>Mycenaceae</taxon>
        <taxon>Mycena</taxon>
    </lineage>
</organism>
<reference evidence="1" key="1">
    <citation type="submission" date="2023-03" db="EMBL/GenBank/DDBJ databases">
        <title>Massive genome expansion in bonnet fungi (Mycena s.s.) driven by repeated elements and novel gene families across ecological guilds.</title>
        <authorList>
            <consortium name="Lawrence Berkeley National Laboratory"/>
            <person name="Harder C.B."/>
            <person name="Miyauchi S."/>
            <person name="Viragh M."/>
            <person name="Kuo A."/>
            <person name="Thoen E."/>
            <person name="Andreopoulos B."/>
            <person name="Lu D."/>
            <person name="Skrede I."/>
            <person name="Drula E."/>
            <person name="Henrissat B."/>
            <person name="Morin E."/>
            <person name="Kohler A."/>
            <person name="Barry K."/>
            <person name="LaButti K."/>
            <person name="Morin E."/>
            <person name="Salamov A."/>
            <person name="Lipzen A."/>
            <person name="Mereny Z."/>
            <person name="Hegedus B."/>
            <person name="Baldrian P."/>
            <person name="Stursova M."/>
            <person name="Weitz H."/>
            <person name="Taylor A."/>
            <person name="Grigoriev I.V."/>
            <person name="Nagy L.G."/>
            <person name="Martin F."/>
            <person name="Kauserud H."/>
        </authorList>
    </citation>
    <scope>NUCLEOTIDE SEQUENCE</scope>
    <source>
        <strain evidence="1">CBHHK188m</strain>
    </source>
</reference>
<evidence type="ECO:0000313" key="1">
    <source>
        <dbReference type="EMBL" id="KAJ7750920.1"/>
    </source>
</evidence>
<comment type="caution">
    <text evidence="1">The sequence shown here is derived from an EMBL/GenBank/DDBJ whole genome shotgun (WGS) entry which is preliminary data.</text>
</comment>